<dbReference type="Gene3D" id="2.40.160.10">
    <property type="entry name" value="Porin"/>
    <property type="match status" value="1"/>
</dbReference>
<evidence type="ECO:0000256" key="2">
    <source>
        <dbReference type="ARBA" id="ARBA00010510"/>
    </source>
</evidence>
<dbReference type="OMA" id="TRFNYRW"/>
<dbReference type="GO" id="GO:0006811">
    <property type="term" value="P:monoatomic ion transport"/>
    <property type="evidence" value="ECO:0007669"/>
    <property type="project" value="UniProtKB-KW"/>
</dbReference>
<evidence type="ECO:0000256" key="13">
    <source>
        <dbReference type="ARBA" id="ARBA00058612"/>
    </source>
</evidence>
<keyword evidence="9" id="KW-0406">Ion transport</keyword>
<evidence type="ECO:0000256" key="10">
    <source>
        <dbReference type="ARBA" id="ARBA00023114"/>
    </source>
</evidence>
<evidence type="ECO:0000313" key="16">
    <source>
        <dbReference type="Proteomes" id="UP000017836"/>
    </source>
</evidence>
<evidence type="ECO:0000256" key="5">
    <source>
        <dbReference type="ARBA" id="ARBA00022692"/>
    </source>
</evidence>
<dbReference type="OrthoDB" id="19656at2759"/>
<feature type="region of interest" description="Disordered" evidence="14">
    <location>
        <begin position="1"/>
        <end position="41"/>
    </location>
</feature>
<dbReference type="STRING" id="13333.W1NQ75"/>
<dbReference type="GO" id="GO:0008320">
    <property type="term" value="F:protein transmembrane transporter activity"/>
    <property type="evidence" value="ECO:0000318"/>
    <property type="project" value="GO_Central"/>
</dbReference>
<keyword evidence="10" id="KW-0626">Porin</keyword>
<evidence type="ECO:0000256" key="1">
    <source>
        <dbReference type="ARBA" id="ARBA00004374"/>
    </source>
</evidence>
<evidence type="ECO:0000256" key="7">
    <source>
        <dbReference type="ARBA" id="ARBA00022927"/>
    </source>
</evidence>
<keyword evidence="6" id="KW-1000">Mitochondrion outer membrane</keyword>
<evidence type="ECO:0000256" key="11">
    <source>
        <dbReference type="ARBA" id="ARBA00023128"/>
    </source>
</evidence>
<dbReference type="GO" id="GO:0046930">
    <property type="term" value="C:pore complex"/>
    <property type="evidence" value="ECO:0007669"/>
    <property type="project" value="UniProtKB-KW"/>
</dbReference>
<dbReference type="eggNOG" id="KOG3296">
    <property type="taxonomic scope" value="Eukaryota"/>
</dbReference>
<reference evidence="16" key="1">
    <citation type="journal article" date="2013" name="Science">
        <title>The Amborella genome and the evolution of flowering plants.</title>
        <authorList>
            <consortium name="Amborella Genome Project"/>
        </authorList>
    </citation>
    <scope>NUCLEOTIDE SEQUENCE [LARGE SCALE GENOMIC DNA]</scope>
</reference>
<dbReference type="InterPro" id="IPR023614">
    <property type="entry name" value="Porin_dom_sf"/>
</dbReference>
<dbReference type="HOGENOM" id="CLU_042174_1_0_1"/>
<keyword evidence="7" id="KW-0653">Protein transport</keyword>
<dbReference type="AlphaFoldDB" id="W1NQ75"/>
<dbReference type="KEGG" id="atr:18425225"/>
<comment type="function">
    <text evidence="13">Central component of the receptor complex responsible for the recognition and translocation of cytosolically synthesized mitochondrial preproteins. Together with TOM22 functions as the transit peptide receptor at the surface of the mitochondrion outer membrane and facilitates the movement of preproteins into the translocation pore. Directly involved in the pore formation.</text>
</comment>
<evidence type="ECO:0000256" key="14">
    <source>
        <dbReference type="SAM" id="MobiDB-lite"/>
    </source>
</evidence>
<keyword evidence="16" id="KW-1185">Reference proteome</keyword>
<comment type="similarity">
    <text evidence="2">Belongs to the Tom40 family.</text>
</comment>
<evidence type="ECO:0000256" key="8">
    <source>
        <dbReference type="ARBA" id="ARBA00022990"/>
    </source>
</evidence>
<feature type="compositionally biased region" description="Basic and acidic residues" evidence="14">
    <location>
        <begin position="27"/>
        <end position="41"/>
    </location>
</feature>
<evidence type="ECO:0000256" key="3">
    <source>
        <dbReference type="ARBA" id="ARBA00022448"/>
    </source>
</evidence>
<evidence type="ECO:0008006" key="17">
    <source>
        <dbReference type="Google" id="ProtNLM"/>
    </source>
</evidence>
<evidence type="ECO:0000256" key="9">
    <source>
        <dbReference type="ARBA" id="ARBA00023065"/>
    </source>
</evidence>
<keyword evidence="8" id="KW-0007">Acetylation</keyword>
<keyword evidence="11" id="KW-0496">Mitochondrion</keyword>
<organism evidence="15 16">
    <name type="scientific">Amborella trichopoda</name>
    <dbReference type="NCBI Taxonomy" id="13333"/>
    <lineage>
        <taxon>Eukaryota</taxon>
        <taxon>Viridiplantae</taxon>
        <taxon>Streptophyta</taxon>
        <taxon>Embryophyta</taxon>
        <taxon>Tracheophyta</taxon>
        <taxon>Spermatophyta</taxon>
        <taxon>Magnoliopsida</taxon>
        <taxon>Amborellales</taxon>
        <taxon>Amborellaceae</taxon>
        <taxon>Amborella</taxon>
    </lineage>
</organism>
<dbReference type="FunFam" id="2.40.160.10:FF:000010">
    <property type="entry name" value="Mitochondrial import receptor subunit TOM40-1"/>
    <property type="match status" value="1"/>
</dbReference>
<evidence type="ECO:0000256" key="6">
    <source>
        <dbReference type="ARBA" id="ARBA00022787"/>
    </source>
</evidence>
<dbReference type="InterPro" id="IPR027246">
    <property type="entry name" value="Porin_Euk/Tom40"/>
</dbReference>
<name>W1NQ75_AMBTC</name>
<dbReference type="GO" id="GO:0015288">
    <property type="term" value="F:porin activity"/>
    <property type="evidence" value="ECO:0007669"/>
    <property type="project" value="UniProtKB-KW"/>
</dbReference>
<dbReference type="Proteomes" id="UP000017836">
    <property type="component" value="Unassembled WGS sequence"/>
</dbReference>
<keyword evidence="5" id="KW-0812">Transmembrane</keyword>
<dbReference type="GO" id="GO:0030150">
    <property type="term" value="P:protein import into mitochondrial matrix"/>
    <property type="evidence" value="ECO:0000318"/>
    <property type="project" value="GO_Central"/>
</dbReference>
<accession>W1NQ75</accession>
<dbReference type="Gramene" id="ERM97270">
    <property type="protein sequence ID" value="ERM97270"/>
    <property type="gene ID" value="AMTR_s00119p00124540"/>
</dbReference>
<keyword evidence="4" id="KW-1134">Transmembrane beta strand</keyword>
<comment type="subcellular location">
    <subcellularLocation>
        <location evidence="1">Mitochondrion outer membrane</location>
        <topology evidence="1">Multi-pass membrane protein</topology>
    </subcellularLocation>
</comment>
<dbReference type="CDD" id="cd07305">
    <property type="entry name" value="Porin3_Tom40"/>
    <property type="match status" value="1"/>
</dbReference>
<keyword evidence="12" id="KW-0472">Membrane</keyword>
<evidence type="ECO:0000256" key="12">
    <source>
        <dbReference type="ARBA" id="ARBA00023136"/>
    </source>
</evidence>
<keyword evidence="3" id="KW-0813">Transport</keyword>
<dbReference type="Pfam" id="PF01459">
    <property type="entry name" value="Porin_3"/>
    <property type="match status" value="1"/>
</dbReference>
<sequence length="326" mass="36497">MGSAMSHSVAPSPPPPIQTYPGGEAQPPKEEGESKKSDKVDYLNLPCPVPYEDIQREIMFSLKPELFEGMRFDFNKPLSPKFSITHSVFMGSVEVPNTPDVIKVPNANYEFGANFLDPKLMLVGRVSHEGRVMGRVKCDLTDNLILKINGQLTHEPHYSQGMLQLDYKGSDYRTQFSIGNNAIYSANYIQSITPNLALGGEVIWLGHQRRSAFGVAARYNSDKMVATAQLANSGQLALTYVRKVSEKVSLATEFVYNSMSKDVLATVGYDYFFRMARLRGKFDSNWCFGALLEERLSSGINFMLSAEIDHWKKDYKFGFGFSVGDF</sequence>
<proteinExistence type="inferred from homology"/>
<dbReference type="PANTHER" id="PTHR10802">
    <property type="entry name" value="MITOCHONDRIAL IMPORT RECEPTOR SUBUNIT TOM40"/>
    <property type="match status" value="1"/>
</dbReference>
<gene>
    <name evidence="15" type="ORF">AMTR_s00119p00124540</name>
</gene>
<evidence type="ECO:0000256" key="4">
    <source>
        <dbReference type="ARBA" id="ARBA00022452"/>
    </source>
</evidence>
<dbReference type="GO" id="GO:0005742">
    <property type="term" value="C:mitochondrial outer membrane translocase complex"/>
    <property type="evidence" value="ECO:0000318"/>
    <property type="project" value="GO_Central"/>
</dbReference>
<dbReference type="EMBL" id="KI396540">
    <property type="protein sequence ID" value="ERM97270.1"/>
    <property type="molecule type" value="Genomic_DNA"/>
</dbReference>
<dbReference type="InterPro" id="IPR037930">
    <property type="entry name" value="Tom40"/>
</dbReference>
<evidence type="ECO:0000313" key="15">
    <source>
        <dbReference type="EMBL" id="ERM97270.1"/>
    </source>
</evidence>
<protein>
    <recommendedName>
        <fullName evidence="17">Mitochondrial import receptor subunit TOM40-1</fullName>
    </recommendedName>
</protein>